<feature type="transmembrane region" description="Helical" evidence="2">
    <location>
        <begin position="55"/>
        <end position="75"/>
    </location>
</feature>
<dbReference type="InterPro" id="IPR001223">
    <property type="entry name" value="Glyco_hydro18_cat"/>
</dbReference>
<reference evidence="4 5" key="1">
    <citation type="submission" date="2023-05" db="EMBL/GenBank/DDBJ databases">
        <title>[ruminococcus] sp. nov., isolated from a pig farm feces dump.</title>
        <authorList>
            <person name="Chang Y.-H."/>
        </authorList>
    </citation>
    <scope>NUCLEOTIDE SEQUENCE [LARGE SCALE GENOMIC DNA]</scope>
    <source>
        <strain evidence="4 5">YH-rum2234</strain>
    </source>
</reference>
<evidence type="ECO:0000313" key="4">
    <source>
        <dbReference type="EMBL" id="MDI9241455.1"/>
    </source>
</evidence>
<evidence type="ECO:0000259" key="3">
    <source>
        <dbReference type="PROSITE" id="PS51910"/>
    </source>
</evidence>
<dbReference type="GO" id="GO:0008061">
    <property type="term" value="F:chitin binding"/>
    <property type="evidence" value="ECO:0007669"/>
    <property type="project" value="InterPro"/>
</dbReference>
<dbReference type="GO" id="GO:0016787">
    <property type="term" value="F:hydrolase activity"/>
    <property type="evidence" value="ECO:0007669"/>
    <property type="project" value="UniProtKB-KW"/>
</dbReference>
<dbReference type="Gene3D" id="2.30.30.40">
    <property type="entry name" value="SH3 Domains"/>
    <property type="match status" value="1"/>
</dbReference>
<evidence type="ECO:0000256" key="1">
    <source>
        <dbReference type="SAM" id="MobiDB-lite"/>
    </source>
</evidence>
<dbReference type="Gene3D" id="3.20.20.80">
    <property type="entry name" value="Glycosidases"/>
    <property type="match status" value="1"/>
</dbReference>
<accession>A0AAP4B9C0</accession>
<comment type="caution">
    <text evidence="4">The sequence shown here is derived from an EMBL/GenBank/DDBJ whole genome shotgun (WGS) entry which is preliminary data.</text>
</comment>
<dbReference type="AlphaFoldDB" id="A0AAP4B9C0"/>
<dbReference type="PANTHER" id="PTHR46066">
    <property type="entry name" value="CHITINASE DOMAIN-CONTAINING PROTEIN 1 FAMILY MEMBER"/>
    <property type="match status" value="1"/>
</dbReference>
<dbReference type="InterPro" id="IPR017853">
    <property type="entry name" value="GH"/>
</dbReference>
<keyword evidence="2" id="KW-1133">Transmembrane helix</keyword>
<sequence length="632" mass="70671">MRGTCRRLQEKFEDNEVTDMAELRRTSDRTVRKPSSDRRQRSASEKRNKKKRSPAGIVLLVCLLAAVAACAFVAYRRWGPGTAWADYAALYGEGADGTVVFCNGLQEEGLTAVREGRTYLSEELAAGADGKWYYSDEGLLLYSLANETLAIAPSSHTYTMSGQTVDVGYEICYEENGTLYIAVDFMASFAGIRMTEFSSDEEKDLPARVFIDGGDGMYEQAEASGKTAVRVLAGIKSPILTKTKKGDTLIIMDSVDDWTRVRTADGFVGYLKTKYLKNRTEYELKPEVSLPEYTSVRLDEKVCLAWHQVFFAADNAELSWYLEGTEGLNVLSPTWFSVADNQGNLNSLADSSYVAEAHKRGLQVWALIDDFDSNVDVLTLLSSTEARNHMVSQLMQAAADYDLDGINVDFEGIKSESAPHFLQFIRELSIACRQAGKVLSIDNYVPAGGRSWYNLREQGQVADYVIIMGYDEHYKGCCAGTNASIGFSEQGIVSTLDYVPAEKIINGLPFFMRVWQETPEEHASSDAVLYDDGLSVYEGRYARDSRAVGMDEAKQLLADHGVTPEWQEQLGQYYGQYEEDGSTWRIWLEEEKSIRLKLEKVEQYNIAGAAFWKLGLESSEVWPVIGQWKDEP</sequence>
<gene>
    <name evidence="4" type="ORF">QJ036_03055</name>
</gene>
<feature type="domain" description="GH18" evidence="3">
    <location>
        <begin position="300"/>
        <end position="632"/>
    </location>
</feature>
<dbReference type="EMBL" id="JASGBQ010000003">
    <property type="protein sequence ID" value="MDI9241455.1"/>
    <property type="molecule type" value="Genomic_DNA"/>
</dbReference>
<dbReference type="Pfam" id="PF08239">
    <property type="entry name" value="SH3_3"/>
    <property type="match status" value="1"/>
</dbReference>
<keyword evidence="2" id="KW-0812">Transmembrane</keyword>
<dbReference type="GO" id="GO:0005975">
    <property type="term" value="P:carbohydrate metabolic process"/>
    <property type="evidence" value="ECO:0007669"/>
    <property type="project" value="InterPro"/>
</dbReference>
<name>A0AAP4B9C0_9FIRM</name>
<dbReference type="SUPFAM" id="SSF51445">
    <property type="entry name" value="(Trans)glycosidases"/>
    <property type="match status" value="1"/>
</dbReference>
<proteinExistence type="predicted"/>
<keyword evidence="2" id="KW-0472">Membrane</keyword>
<keyword evidence="4" id="KW-0378">Hydrolase</keyword>
<dbReference type="Proteomes" id="UP001300383">
    <property type="component" value="Unassembled WGS sequence"/>
</dbReference>
<dbReference type="PROSITE" id="PS51910">
    <property type="entry name" value="GH18_2"/>
    <property type="match status" value="1"/>
</dbReference>
<dbReference type="SMART" id="SM00636">
    <property type="entry name" value="Glyco_18"/>
    <property type="match status" value="1"/>
</dbReference>
<feature type="compositionally biased region" description="Basic and acidic residues" evidence="1">
    <location>
        <begin position="21"/>
        <end position="46"/>
    </location>
</feature>
<dbReference type="PANTHER" id="PTHR46066:SF2">
    <property type="entry name" value="CHITINASE DOMAIN-CONTAINING PROTEIN 1"/>
    <property type="match status" value="1"/>
</dbReference>
<dbReference type="Gene3D" id="3.10.50.10">
    <property type="match status" value="1"/>
</dbReference>
<organism evidence="4 5">
    <name type="scientific">Fusibacillus kribbianus</name>
    <dbReference type="NCBI Taxonomy" id="3044208"/>
    <lineage>
        <taxon>Bacteria</taxon>
        <taxon>Bacillati</taxon>
        <taxon>Bacillota</taxon>
        <taxon>Clostridia</taxon>
        <taxon>Lachnospirales</taxon>
        <taxon>Lachnospiraceae</taxon>
        <taxon>Fusibacillus</taxon>
    </lineage>
</organism>
<feature type="region of interest" description="Disordered" evidence="1">
    <location>
        <begin position="19"/>
        <end position="50"/>
    </location>
</feature>
<evidence type="ECO:0000256" key="2">
    <source>
        <dbReference type="SAM" id="Phobius"/>
    </source>
</evidence>
<dbReference type="InterPro" id="IPR029070">
    <property type="entry name" value="Chitinase_insertion_sf"/>
</dbReference>
<keyword evidence="5" id="KW-1185">Reference proteome</keyword>
<dbReference type="InterPro" id="IPR011583">
    <property type="entry name" value="Chitinase_II/V-like_cat"/>
</dbReference>
<dbReference type="Pfam" id="PF00704">
    <property type="entry name" value="Glyco_hydro_18"/>
    <property type="match status" value="1"/>
</dbReference>
<evidence type="ECO:0000313" key="5">
    <source>
        <dbReference type="Proteomes" id="UP001300383"/>
    </source>
</evidence>
<dbReference type="InterPro" id="IPR003646">
    <property type="entry name" value="SH3-like_bac-type"/>
</dbReference>
<protein>
    <submittedName>
        <fullName evidence="4">Glycosyl hydrolase family 18 protein</fullName>
    </submittedName>
</protein>